<keyword evidence="1" id="KW-0732">Signal</keyword>
<evidence type="ECO:0000256" key="1">
    <source>
        <dbReference type="SAM" id="SignalP"/>
    </source>
</evidence>
<dbReference type="OrthoDB" id="283983at2"/>
<organism evidence="2 3">
    <name type="scientific">Caulifigura coniformis</name>
    <dbReference type="NCBI Taxonomy" id="2527983"/>
    <lineage>
        <taxon>Bacteria</taxon>
        <taxon>Pseudomonadati</taxon>
        <taxon>Planctomycetota</taxon>
        <taxon>Planctomycetia</taxon>
        <taxon>Planctomycetales</taxon>
        <taxon>Planctomycetaceae</taxon>
        <taxon>Caulifigura</taxon>
    </lineage>
</organism>
<sequence length="184" mass="19748" precursor="true">MRRALYACGLAIVFGQGGFAADEKVAAASGADAAALKYHDGTADGKKSMAGAGPMITFGAPAGTKIGAIRFHGSRYGVPKAPEESFLVYVLSGDQKKVLHTELVPYSTIERGDESWITVKFKEPVEVPQRFWVAFDFRAHQTKGVYVSYDSSSEGKNSRVGLPGIKATETKDKADWMVEAVPAQ</sequence>
<dbReference type="EMBL" id="CP036271">
    <property type="protein sequence ID" value="QDT54247.1"/>
    <property type="molecule type" value="Genomic_DNA"/>
</dbReference>
<accession>A0A517SDR5</accession>
<keyword evidence="3" id="KW-1185">Reference proteome</keyword>
<dbReference type="InParanoid" id="A0A517SDR5"/>
<evidence type="ECO:0000313" key="2">
    <source>
        <dbReference type="EMBL" id="QDT54247.1"/>
    </source>
</evidence>
<dbReference type="KEGG" id="ccos:Pan44_22750"/>
<proteinExistence type="predicted"/>
<protein>
    <submittedName>
        <fullName evidence="2">Uncharacterized protein</fullName>
    </submittedName>
</protein>
<name>A0A517SDR5_9PLAN</name>
<dbReference type="RefSeq" id="WP_145030123.1">
    <property type="nucleotide sequence ID" value="NZ_CP036271.1"/>
</dbReference>
<reference evidence="2 3" key="1">
    <citation type="submission" date="2019-02" db="EMBL/GenBank/DDBJ databases">
        <title>Deep-cultivation of Planctomycetes and their phenomic and genomic characterization uncovers novel biology.</title>
        <authorList>
            <person name="Wiegand S."/>
            <person name="Jogler M."/>
            <person name="Boedeker C."/>
            <person name="Pinto D."/>
            <person name="Vollmers J."/>
            <person name="Rivas-Marin E."/>
            <person name="Kohn T."/>
            <person name="Peeters S.H."/>
            <person name="Heuer A."/>
            <person name="Rast P."/>
            <person name="Oberbeckmann S."/>
            <person name="Bunk B."/>
            <person name="Jeske O."/>
            <person name="Meyerdierks A."/>
            <person name="Storesund J.E."/>
            <person name="Kallscheuer N."/>
            <person name="Luecker S."/>
            <person name="Lage O.M."/>
            <person name="Pohl T."/>
            <person name="Merkel B.J."/>
            <person name="Hornburger P."/>
            <person name="Mueller R.-W."/>
            <person name="Bruemmer F."/>
            <person name="Labrenz M."/>
            <person name="Spormann A.M."/>
            <person name="Op den Camp H."/>
            <person name="Overmann J."/>
            <person name="Amann R."/>
            <person name="Jetten M.S.M."/>
            <person name="Mascher T."/>
            <person name="Medema M.H."/>
            <person name="Devos D.P."/>
            <person name="Kaster A.-K."/>
            <person name="Ovreas L."/>
            <person name="Rohde M."/>
            <person name="Galperin M.Y."/>
            <person name="Jogler C."/>
        </authorList>
    </citation>
    <scope>NUCLEOTIDE SEQUENCE [LARGE SCALE GENOMIC DNA]</scope>
    <source>
        <strain evidence="2 3">Pan44</strain>
    </source>
</reference>
<dbReference type="AlphaFoldDB" id="A0A517SDR5"/>
<evidence type="ECO:0000313" key="3">
    <source>
        <dbReference type="Proteomes" id="UP000315700"/>
    </source>
</evidence>
<dbReference type="Proteomes" id="UP000315700">
    <property type="component" value="Chromosome"/>
</dbReference>
<feature type="signal peptide" evidence="1">
    <location>
        <begin position="1"/>
        <end position="20"/>
    </location>
</feature>
<gene>
    <name evidence="2" type="ORF">Pan44_22750</name>
</gene>
<feature type="chain" id="PRO_5021872363" evidence="1">
    <location>
        <begin position="21"/>
        <end position="184"/>
    </location>
</feature>